<accession>A0A6F8SWE9</accession>
<evidence type="ECO:0000313" key="4">
    <source>
        <dbReference type="Proteomes" id="UP000503197"/>
    </source>
</evidence>
<dbReference type="EMBL" id="AP022821">
    <property type="protein sequence ID" value="BCA92725.1"/>
    <property type="molecule type" value="Genomic_DNA"/>
</dbReference>
<dbReference type="PANTHER" id="PTHR32182:SF0">
    <property type="entry name" value="DNA REPLICATION AND REPAIR PROTEIN RECF"/>
    <property type="match status" value="1"/>
</dbReference>
<reference evidence="3 4" key="1">
    <citation type="submission" date="2020-02" db="EMBL/GenBank/DDBJ databases">
        <title>Complete Genome Sequence of Halomonas meridiana strain BAA-801, Isolated from Deep Sea Thermal Vent.</title>
        <authorList>
            <person name="Takahashi Y."/>
            <person name="Takahashi H."/>
            <person name="Galipon J."/>
            <person name="Arakawa K."/>
        </authorList>
    </citation>
    <scope>NUCLEOTIDE SEQUENCE [LARGE SCALE GENOMIC DNA]</scope>
    <source>
        <strain evidence="3 4">Slthf1</strain>
    </source>
</reference>
<proteinExistence type="predicted"/>
<sequence>MIESITLTGAASYTGPAVILNGLSQINFVYGSNGSGKTTISRVIADQAGHPTCTVGWKGGLPVQAMVYNRDFVERNFDQSTDLKGVFTLGENQAETLGKIKAAKTDLDELKSKIENLTNTLHGDDGASGKKGELSALENALKEKCWTQKQKHDAKLHGAFEGYRNNKEGFKTKILQELAVNTSALSPLTDLEKKCASIFGTTPTTEPAIPAIDAATLIAHETNPILKKRVIGKEDVDIAAMIKKLGNSDWVRQGRSYYDINDGICPFCQQSTDEAFAKSLEDYFDESFITETKAIDELASNYITNAERLQQQINGIVDAPSRFLDIEKLKSEKQLLESKITINIQRLAEKKKEASQIIELESLGNVISEIKSLIDAANTAVSTHNTMVNNLAQERRTLTSQVWKFVLDELKADLEDYQNKAEAIKRAVNSLDEKITANNTKKTQKEAEIRELEKQTTSVQPTIDAINTLLRSFGFNGFSLAKAENGTSYKLLRADGSDAKDTLSEGEKTFVTFLYFYHLLKGSDTESGMTTDRIVVIDDPVSSLDSDILFIVGSLIKGLFDEVRSGAGLIKQIFVLTHNVYFHKEVTFNPKRTEKAMNEETFWVVRKAGLVSRIERHESNPIKTSYELLWAEVRRQDTSKLTIQNTLRRILENYFKILGGVDPDKLCAMFEGKERLICKSLFSWVNDGSHFAHDDLYIAIDDATVDNYLNVFRAIFEKAEHLAHYRMMMGEAHDDEAADQAAVAMQ</sequence>
<organism evidence="3 4">
    <name type="scientific">Vreelandella aquamarina</name>
    <dbReference type="NCBI Taxonomy" id="77097"/>
    <lineage>
        <taxon>Bacteria</taxon>
        <taxon>Pseudomonadati</taxon>
        <taxon>Pseudomonadota</taxon>
        <taxon>Gammaproteobacteria</taxon>
        <taxon>Oceanospirillales</taxon>
        <taxon>Halomonadaceae</taxon>
        <taxon>Vreelandella</taxon>
    </lineage>
</organism>
<evidence type="ECO:0000256" key="1">
    <source>
        <dbReference type="SAM" id="Coils"/>
    </source>
</evidence>
<feature type="coiled-coil region" evidence="1">
    <location>
        <begin position="407"/>
        <end position="455"/>
    </location>
</feature>
<dbReference type="Pfam" id="PF13166">
    <property type="entry name" value="AAA_13"/>
    <property type="match status" value="1"/>
</dbReference>
<feature type="domain" description="Protein CR006 P-loop" evidence="2">
    <location>
        <begin position="20"/>
        <end position="717"/>
    </location>
</feature>
<dbReference type="AlphaFoldDB" id="A0A6F8SWE9"/>
<keyword evidence="1" id="KW-0175">Coiled coil</keyword>
<name>A0A6F8SWE9_9GAMM</name>
<evidence type="ECO:0000313" key="3">
    <source>
        <dbReference type="EMBL" id="BCA92725.1"/>
    </source>
</evidence>
<dbReference type="RefSeq" id="WP_172416418.1">
    <property type="nucleotide sequence ID" value="NZ_AP022821.1"/>
</dbReference>
<dbReference type="GO" id="GO:0000731">
    <property type="term" value="P:DNA synthesis involved in DNA repair"/>
    <property type="evidence" value="ECO:0007669"/>
    <property type="project" value="TreeGrafter"/>
</dbReference>
<dbReference type="GO" id="GO:0006302">
    <property type="term" value="P:double-strand break repair"/>
    <property type="evidence" value="ECO:0007669"/>
    <property type="project" value="TreeGrafter"/>
</dbReference>
<protein>
    <recommendedName>
        <fullName evidence="2">Protein CR006 P-loop domain-containing protein</fullName>
    </recommendedName>
</protein>
<dbReference type="PANTHER" id="PTHR32182">
    <property type="entry name" value="DNA REPLICATION AND REPAIR PROTEIN RECF"/>
    <property type="match status" value="1"/>
</dbReference>
<dbReference type="InterPro" id="IPR026866">
    <property type="entry name" value="CR006_AAA"/>
</dbReference>
<evidence type="ECO:0000259" key="2">
    <source>
        <dbReference type="Pfam" id="PF13166"/>
    </source>
</evidence>
<dbReference type="InterPro" id="IPR027417">
    <property type="entry name" value="P-loop_NTPase"/>
</dbReference>
<dbReference type="SUPFAM" id="SSF52540">
    <property type="entry name" value="P-loop containing nucleoside triphosphate hydrolases"/>
    <property type="match status" value="1"/>
</dbReference>
<gene>
    <name evidence="3" type="ORF">HMSLTHF_25000</name>
</gene>
<dbReference type="Proteomes" id="UP000503197">
    <property type="component" value="Chromosome"/>
</dbReference>
<dbReference type="Gene3D" id="3.40.50.300">
    <property type="entry name" value="P-loop containing nucleotide triphosphate hydrolases"/>
    <property type="match status" value="2"/>
</dbReference>